<dbReference type="Gene3D" id="3.30.160.660">
    <property type="match status" value="1"/>
</dbReference>
<proteinExistence type="predicted"/>
<dbReference type="InterPro" id="IPR003776">
    <property type="entry name" value="YcaO-like_dom"/>
</dbReference>
<organism evidence="2 3">
    <name type="scientific">Microlunatus spumicola</name>
    <dbReference type="NCBI Taxonomy" id="81499"/>
    <lineage>
        <taxon>Bacteria</taxon>
        <taxon>Bacillati</taxon>
        <taxon>Actinomycetota</taxon>
        <taxon>Actinomycetes</taxon>
        <taxon>Propionibacteriales</taxon>
        <taxon>Propionibacteriaceae</taxon>
        <taxon>Microlunatus</taxon>
    </lineage>
</organism>
<accession>A0ABP6XPM1</accession>
<dbReference type="PANTHER" id="PTHR37809:SF1">
    <property type="entry name" value="RIBOSOMAL PROTEIN S12 METHYLTHIOTRANSFERASE ACCESSORY FACTOR YCAO"/>
    <property type="match status" value="1"/>
</dbReference>
<evidence type="ECO:0000259" key="1">
    <source>
        <dbReference type="PROSITE" id="PS51664"/>
    </source>
</evidence>
<feature type="domain" description="YcaO" evidence="1">
    <location>
        <begin position="61"/>
        <end position="489"/>
    </location>
</feature>
<gene>
    <name evidence="2" type="ORF">GCM10022197_27650</name>
</gene>
<comment type="caution">
    <text evidence="2">The sequence shown here is derived from an EMBL/GenBank/DDBJ whole genome shotgun (WGS) entry which is preliminary data.</text>
</comment>
<evidence type="ECO:0000313" key="2">
    <source>
        <dbReference type="EMBL" id="GAA3569762.1"/>
    </source>
</evidence>
<protein>
    <recommendedName>
        <fullName evidence="1">YcaO domain-containing protein</fullName>
    </recommendedName>
</protein>
<evidence type="ECO:0000313" key="3">
    <source>
        <dbReference type="Proteomes" id="UP001500767"/>
    </source>
</evidence>
<keyword evidence="3" id="KW-1185">Reference proteome</keyword>
<name>A0ABP6XPM1_9ACTN</name>
<dbReference type="Pfam" id="PF02624">
    <property type="entry name" value="YcaO"/>
    <property type="match status" value="1"/>
</dbReference>
<reference evidence="3" key="1">
    <citation type="journal article" date="2019" name="Int. J. Syst. Evol. Microbiol.">
        <title>The Global Catalogue of Microorganisms (GCM) 10K type strain sequencing project: providing services to taxonomists for standard genome sequencing and annotation.</title>
        <authorList>
            <consortium name="The Broad Institute Genomics Platform"/>
            <consortium name="The Broad Institute Genome Sequencing Center for Infectious Disease"/>
            <person name="Wu L."/>
            <person name="Ma J."/>
        </authorList>
    </citation>
    <scope>NUCLEOTIDE SEQUENCE [LARGE SCALE GENOMIC DNA]</scope>
    <source>
        <strain evidence="3">JCM 16540</strain>
    </source>
</reference>
<dbReference type="PROSITE" id="PS51664">
    <property type="entry name" value="YCAO"/>
    <property type="match status" value="1"/>
</dbReference>
<sequence length="489" mass="51253">MLEQGGSSGAGASDAVAAYAEVLGRSGRVLDFDISGLDHLGVPVTSCSLLVDGMIVQNGNGYGLTTEAARLSGLGELAEGVLAADHVRGLRTRERRASYAALVRAEGADRVAHPATLCLPAGSGWDAGTEITWVPVVRVRTGEEVWAPLDLVASDPADRAGSPDAALVVPVTNGLGAGLDDVRPVLHGALEILQRHTNGLRFRALDARSPEIDPAGIGGEAAALAARFAAEGVEAVFKHAATGFGVCSTYVMGVDADDATPIRVTACGEAADPSVDRSLLKALLEHANSRARKAFCFGDREAARAVADPDYWAAVERGRSGGGAGGEPRAIAAMRAWHDLGADRLRALTAPDRSRRVTRAEIEVPGAERTAGDPLPRLLADLADHDVLAATTRVGEVHVAKVLVTGLEVETLSYGRIGELGAADLLGTDLDLVRRGDGPTERHPDRVVLTPDAEERLGGPVWYSYATAERIVGARYPLYREPSRHLVEV</sequence>
<dbReference type="PANTHER" id="PTHR37809">
    <property type="entry name" value="RIBOSOMAL PROTEIN S12 METHYLTHIOTRANSFERASE ACCESSORY FACTOR YCAO"/>
    <property type="match status" value="1"/>
</dbReference>
<dbReference type="EMBL" id="BAAAYR010000004">
    <property type="protein sequence ID" value="GAA3569762.1"/>
    <property type="molecule type" value="Genomic_DNA"/>
</dbReference>
<dbReference type="Proteomes" id="UP001500767">
    <property type="component" value="Unassembled WGS sequence"/>
</dbReference>
<dbReference type="RefSeq" id="WP_204913228.1">
    <property type="nucleotide sequence ID" value="NZ_BAAAYR010000004.1"/>
</dbReference>